<dbReference type="SUPFAM" id="SSF48452">
    <property type="entry name" value="TPR-like"/>
    <property type="match status" value="1"/>
</dbReference>
<evidence type="ECO:0000256" key="1">
    <source>
        <dbReference type="ARBA" id="ARBA00004442"/>
    </source>
</evidence>
<keyword evidence="8" id="KW-1185">Reference proteome</keyword>
<keyword evidence="3" id="KW-0732">Signal</keyword>
<evidence type="ECO:0000313" key="8">
    <source>
        <dbReference type="Proteomes" id="UP001204579"/>
    </source>
</evidence>
<gene>
    <name evidence="7" type="ORF">NW209_00100</name>
</gene>
<name>A0AAW5N364_9BACT</name>
<evidence type="ECO:0000259" key="6">
    <source>
        <dbReference type="Pfam" id="PF07980"/>
    </source>
</evidence>
<dbReference type="AlphaFoldDB" id="A0AAW5N364"/>
<comment type="caution">
    <text evidence="7">The sequence shown here is derived from an EMBL/GenBank/DDBJ whole genome shotgun (WGS) entry which is preliminary data.</text>
</comment>
<dbReference type="Proteomes" id="UP001204579">
    <property type="component" value="Unassembled WGS sequence"/>
</dbReference>
<sequence>MKAFTIKSGIVGSLFFLTMGTSCNVEPTFYSQVVPETFYSSQEAVWERFNRPFTHWRWWIAQDRARWELQELGTDEFCVPTRGSDWYDGAVYQKFHHHEYTEDMTSIANGWTNFSMGIALSWDALEDLQKIDFESLGFEPGTKESMLSQMNTLVASFYLDGLDFFGGVPLYTTTQSEVLPRSTDVETFNFIDSLLTESLPELPVKTELGAMETNTVHQAVAAALKAKLYFNAEAYIGKPMYEEAAQICQDIIDGKYGNYALATDWTDIFGFRNETCPEIIWTLPSENAKLETDGCYWKPSMPYNYKGFLGGLKDSDADNGSCLIPSRDPKGNLYHFNLSNNYEGYDDKDVRKQQYVYEEGGKYRGMFVVGKLVNPDHPDWVCVGARDYIGQPLVIRDQIACFTKVGKEYASVDELPSTIATGEEDSGVRLMKRSPRPNADEYKEMYNPDIPVIRLSEIYYTLAECKMRAGDKQGAADLINAVRKRNFADGVDPDPVTAANLDKYRMLKEWKLEFLGEGRRRTDLVRWGAYVTEDWWDHKATNNQYLNRFPIHYSIIGANNLLEQNPGYGGK</sequence>
<evidence type="ECO:0000313" key="7">
    <source>
        <dbReference type="EMBL" id="MCR8872437.1"/>
    </source>
</evidence>
<feature type="domain" description="RagB/SusD" evidence="6">
    <location>
        <begin position="277"/>
        <end position="559"/>
    </location>
</feature>
<evidence type="ECO:0000256" key="2">
    <source>
        <dbReference type="ARBA" id="ARBA00006275"/>
    </source>
</evidence>
<evidence type="ECO:0000256" key="5">
    <source>
        <dbReference type="ARBA" id="ARBA00023237"/>
    </source>
</evidence>
<dbReference type="InterPro" id="IPR011990">
    <property type="entry name" value="TPR-like_helical_dom_sf"/>
</dbReference>
<keyword evidence="5" id="KW-0998">Cell outer membrane</keyword>
<accession>A0AAW5N364</accession>
<dbReference type="GO" id="GO:0009279">
    <property type="term" value="C:cell outer membrane"/>
    <property type="evidence" value="ECO:0007669"/>
    <property type="project" value="UniProtKB-SubCell"/>
</dbReference>
<evidence type="ECO:0000256" key="3">
    <source>
        <dbReference type="ARBA" id="ARBA00022729"/>
    </source>
</evidence>
<dbReference type="Gene3D" id="1.25.40.390">
    <property type="match status" value="1"/>
</dbReference>
<dbReference type="GeneID" id="82442133"/>
<dbReference type="EMBL" id="JANRHJ010000001">
    <property type="protein sequence ID" value="MCR8872437.1"/>
    <property type="molecule type" value="Genomic_DNA"/>
</dbReference>
<dbReference type="RefSeq" id="WP_018709588.1">
    <property type="nucleotide sequence ID" value="NZ_CALULB010000009.1"/>
</dbReference>
<keyword evidence="4" id="KW-0472">Membrane</keyword>
<dbReference type="InterPro" id="IPR012944">
    <property type="entry name" value="SusD_RagB_dom"/>
</dbReference>
<comment type="subcellular location">
    <subcellularLocation>
        <location evidence="1">Cell outer membrane</location>
    </subcellularLocation>
</comment>
<protein>
    <submittedName>
        <fullName evidence="7">RagB/SusD family nutrient uptake outer membrane protein</fullName>
    </submittedName>
</protein>
<proteinExistence type="inferred from homology"/>
<reference evidence="7 8" key="1">
    <citation type="submission" date="2022-08" db="EMBL/GenBank/DDBJ databases">
        <authorList>
            <person name="Zeman M."/>
            <person name="Kubasova T."/>
        </authorList>
    </citation>
    <scope>NUCLEOTIDE SEQUENCE [LARGE SCALE GENOMIC DNA]</scope>
    <source>
        <strain evidence="7 8">ET62</strain>
    </source>
</reference>
<dbReference type="Pfam" id="PF07980">
    <property type="entry name" value="SusD_RagB"/>
    <property type="match status" value="1"/>
</dbReference>
<organism evidence="7 8">
    <name type="scientific">Phocaeicola barnesiae</name>
    <dbReference type="NCBI Taxonomy" id="376804"/>
    <lineage>
        <taxon>Bacteria</taxon>
        <taxon>Pseudomonadati</taxon>
        <taxon>Bacteroidota</taxon>
        <taxon>Bacteroidia</taxon>
        <taxon>Bacteroidales</taxon>
        <taxon>Bacteroidaceae</taxon>
        <taxon>Phocaeicola</taxon>
    </lineage>
</organism>
<evidence type="ECO:0000256" key="4">
    <source>
        <dbReference type="ARBA" id="ARBA00023136"/>
    </source>
</evidence>
<dbReference type="PROSITE" id="PS51257">
    <property type="entry name" value="PROKAR_LIPOPROTEIN"/>
    <property type="match status" value="1"/>
</dbReference>
<comment type="similarity">
    <text evidence="2">Belongs to the SusD family.</text>
</comment>